<dbReference type="Proteomes" id="UP000321816">
    <property type="component" value="Chromosome"/>
</dbReference>
<feature type="domain" description="Core-binding (CB)" evidence="6">
    <location>
        <begin position="1"/>
        <end position="83"/>
    </location>
</feature>
<evidence type="ECO:0000256" key="1">
    <source>
        <dbReference type="ARBA" id="ARBA00008857"/>
    </source>
</evidence>
<dbReference type="Pfam" id="PF02899">
    <property type="entry name" value="Phage_int_SAM_1"/>
    <property type="match status" value="1"/>
</dbReference>
<evidence type="ECO:0000313" key="7">
    <source>
        <dbReference type="EMBL" id="WWD78534.1"/>
    </source>
</evidence>
<evidence type="ECO:0000259" key="6">
    <source>
        <dbReference type="PROSITE" id="PS51900"/>
    </source>
</evidence>
<dbReference type="InterPro" id="IPR002104">
    <property type="entry name" value="Integrase_catalytic"/>
</dbReference>
<keyword evidence="4" id="KW-0233">DNA recombination</keyword>
<dbReference type="KEGG" id="ahal:FTX54_008770"/>
<evidence type="ECO:0000256" key="4">
    <source>
        <dbReference type="ARBA" id="ARBA00023172"/>
    </source>
</evidence>
<dbReference type="EMBL" id="CP144914">
    <property type="protein sequence ID" value="WWD78534.1"/>
    <property type="molecule type" value="Genomic_DNA"/>
</dbReference>
<dbReference type="InterPro" id="IPR013762">
    <property type="entry name" value="Integrase-like_cat_sf"/>
</dbReference>
<keyword evidence="2" id="KW-0229">DNA integration</keyword>
<dbReference type="Pfam" id="PF00589">
    <property type="entry name" value="Phage_integrase"/>
    <property type="match status" value="1"/>
</dbReference>
<dbReference type="GO" id="GO:0006310">
    <property type="term" value="P:DNA recombination"/>
    <property type="evidence" value="ECO:0007669"/>
    <property type="project" value="UniProtKB-KW"/>
</dbReference>
<dbReference type="SUPFAM" id="SSF56349">
    <property type="entry name" value="DNA breaking-rejoining enzymes"/>
    <property type="match status" value="1"/>
</dbReference>
<dbReference type="AlphaFoldDB" id="A0A5C7F964"/>
<protein>
    <submittedName>
        <fullName evidence="7">Site-specific integrase</fullName>
    </submittedName>
</protein>
<name>A0A5C7F964_9BACI</name>
<dbReference type="InterPro" id="IPR044068">
    <property type="entry name" value="CB"/>
</dbReference>
<dbReference type="OrthoDB" id="2423368at2"/>
<comment type="similarity">
    <text evidence="1">Belongs to the 'phage' integrase family.</text>
</comment>
<dbReference type="InterPro" id="IPR010998">
    <property type="entry name" value="Integrase_recombinase_N"/>
</dbReference>
<accession>A0A5C7F964</accession>
<dbReference type="InterPro" id="IPR004107">
    <property type="entry name" value="Integrase_SAM-like_N"/>
</dbReference>
<dbReference type="GO" id="GO:0003677">
    <property type="term" value="F:DNA binding"/>
    <property type="evidence" value="ECO:0007669"/>
    <property type="project" value="UniProtKB-UniRule"/>
</dbReference>
<keyword evidence="3 5" id="KW-0238">DNA-binding</keyword>
<evidence type="ECO:0000256" key="5">
    <source>
        <dbReference type="PROSITE-ProRule" id="PRU01248"/>
    </source>
</evidence>
<gene>
    <name evidence="7" type="ORF">FTX54_008770</name>
</gene>
<organism evidence="7 8">
    <name type="scientific">Alkalicoccus halolimnae</name>
    <dbReference type="NCBI Taxonomy" id="1667239"/>
    <lineage>
        <taxon>Bacteria</taxon>
        <taxon>Bacillati</taxon>
        <taxon>Bacillota</taxon>
        <taxon>Bacilli</taxon>
        <taxon>Bacillales</taxon>
        <taxon>Bacillaceae</taxon>
        <taxon>Alkalicoccus</taxon>
    </lineage>
</organism>
<dbReference type="RefSeq" id="WP_147802228.1">
    <property type="nucleotide sequence ID" value="NZ_CP144914.1"/>
</dbReference>
<evidence type="ECO:0000313" key="8">
    <source>
        <dbReference type="Proteomes" id="UP000321816"/>
    </source>
</evidence>
<evidence type="ECO:0000256" key="2">
    <source>
        <dbReference type="ARBA" id="ARBA00022908"/>
    </source>
</evidence>
<proteinExistence type="inferred from homology"/>
<dbReference type="InterPro" id="IPR011010">
    <property type="entry name" value="DNA_brk_join_enz"/>
</dbReference>
<reference evidence="7 8" key="1">
    <citation type="submission" date="2024-01" db="EMBL/GenBank/DDBJ databases">
        <title>Complete Genome Sequence of Alkalicoccus halolimnae BZ-SZ-XJ29T, a Moderately Halophilic Bacterium Isolated from a Salt Lake.</title>
        <authorList>
            <person name="Zhao B."/>
        </authorList>
    </citation>
    <scope>NUCLEOTIDE SEQUENCE [LARGE SCALE GENOMIC DNA]</scope>
    <source>
        <strain evidence="7 8">BZ-SZ-XJ29</strain>
    </source>
</reference>
<dbReference type="InterPro" id="IPR050090">
    <property type="entry name" value="Tyrosine_recombinase_XerCD"/>
</dbReference>
<dbReference type="GO" id="GO:0015074">
    <property type="term" value="P:DNA integration"/>
    <property type="evidence" value="ECO:0007669"/>
    <property type="project" value="UniProtKB-KW"/>
</dbReference>
<sequence length="270" mass="31137">MPHGYSDYLRKSGYKESTIDEHVRQLQYFFLHIDSRYGKQKELYEILPSDIKQFIAYKKSRQLEITTINKIIAILRRFFDYAWTIDAVAVDPAQKIRYEKLSQGSHEMLDYGTLLSLKEKLIASDTSEKRKIIVILAVHGLRPDEFKITWEQVIINGGTVRIFISKPGHERVIILKGADAETFKSYAANNREAFYVLNSKTRSGEEKPLERMTIGLNLKKAAENHGLDNLTTNVIRRSYAEYLLADESYEHAAEKLGIDKISLMKLITSK</sequence>
<evidence type="ECO:0000256" key="3">
    <source>
        <dbReference type="ARBA" id="ARBA00023125"/>
    </source>
</evidence>
<dbReference type="PANTHER" id="PTHR30349:SF41">
    <property type="entry name" value="INTEGRASE_RECOMBINASE PROTEIN MJ0367-RELATED"/>
    <property type="match status" value="1"/>
</dbReference>
<dbReference type="Gene3D" id="1.10.150.130">
    <property type="match status" value="1"/>
</dbReference>
<dbReference type="Gene3D" id="1.10.443.10">
    <property type="entry name" value="Intergrase catalytic core"/>
    <property type="match status" value="1"/>
</dbReference>
<keyword evidence="8" id="KW-1185">Reference proteome</keyword>
<dbReference type="PANTHER" id="PTHR30349">
    <property type="entry name" value="PHAGE INTEGRASE-RELATED"/>
    <property type="match status" value="1"/>
</dbReference>
<dbReference type="PROSITE" id="PS51900">
    <property type="entry name" value="CB"/>
    <property type="match status" value="1"/>
</dbReference>